<gene>
    <name evidence="1" type="ordered locus">CPS_4188</name>
</gene>
<dbReference type="HOGENOM" id="CLU_2367995_0_0_6"/>
<dbReference type="STRING" id="167879.CPS_4188"/>
<dbReference type="KEGG" id="cps:CPS_4188"/>
<accession>Q47WI3</accession>
<dbReference type="EMBL" id="CP000083">
    <property type="protein sequence ID" value="AAZ26438.1"/>
    <property type="molecule type" value="Genomic_DNA"/>
</dbReference>
<organism evidence="1 2">
    <name type="scientific">Colwellia psychrerythraea (strain 34H / ATCC BAA-681)</name>
    <name type="common">Vibrio psychroerythus</name>
    <dbReference type="NCBI Taxonomy" id="167879"/>
    <lineage>
        <taxon>Bacteria</taxon>
        <taxon>Pseudomonadati</taxon>
        <taxon>Pseudomonadota</taxon>
        <taxon>Gammaproteobacteria</taxon>
        <taxon>Alteromonadales</taxon>
        <taxon>Colwelliaceae</taxon>
        <taxon>Colwellia</taxon>
    </lineage>
</organism>
<evidence type="ECO:0000313" key="1">
    <source>
        <dbReference type="EMBL" id="AAZ26438.1"/>
    </source>
</evidence>
<dbReference type="AlphaFoldDB" id="Q47WI3"/>
<protein>
    <submittedName>
        <fullName evidence="1">Uncharacterized protein</fullName>
    </submittedName>
</protein>
<name>Q47WI3_COLP3</name>
<proteinExistence type="predicted"/>
<dbReference type="Proteomes" id="UP000000547">
    <property type="component" value="Chromosome"/>
</dbReference>
<evidence type="ECO:0000313" key="2">
    <source>
        <dbReference type="Proteomes" id="UP000000547"/>
    </source>
</evidence>
<sequence length="95" mass="10251">MISVGVKSVLSKALILNNGYSLVQINNAAQIAFSPIEEAFEHHHYVVAPFCKGISITTKVRLVLKLLKHSETGILIGNGYKLTTIVRSGAGGEHH</sequence>
<reference evidence="1" key="1">
    <citation type="journal article" date="2005" name="Proc. Natl. Acad. Sci. U.S.A.">
        <title>The psychrophilic lifestyle as revealed by the genome sequence of Colwellia psychrerythraea 34H through genomic and proteomic analyses.</title>
        <authorList>
            <person name="Methe B.A."/>
            <person name="Nelson K.E."/>
            <person name="Deming J.W."/>
            <person name="Momen B."/>
            <person name="Melamud E."/>
            <person name="Zhang X."/>
            <person name="Moult J."/>
            <person name="Madupu R."/>
            <person name="Nelson W.C."/>
            <person name="Dodson R.J."/>
            <person name="Brinkac L.M."/>
            <person name="Daugherty S.C."/>
            <person name="Durkin A.S."/>
            <person name="DeBoy R.T."/>
            <person name="Kolonay J.F."/>
            <person name="Sullivan S.A."/>
            <person name="Zhou L."/>
            <person name="Davidsen T.M."/>
            <person name="Wu M."/>
            <person name="Huston A.L."/>
            <person name="Lewis M."/>
            <person name="Weaver B."/>
            <person name="Weidman J.F."/>
            <person name="Khouri H."/>
            <person name="Utterback T.R."/>
            <person name="Feldblyum T.V."/>
            <person name="Fraser C.M."/>
        </authorList>
    </citation>
    <scope>NUCLEOTIDE SEQUENCE [LARGE SCALE GENOMIC DNA]</scope>
    <source>
        <strain evidence="1">34H</strain>
    </source>
</reference>